<dbReference type="InterPro" id="IPR036770">
    <property type="entry name" value="Ankyrin_rpt-contain_sf"/>
</dbReference>
<proteinExistence type="predicted"/>
<dbReference type="InterPro" id="IPR050910">
    <property type="entry name" value="JMJD6_ArgDemeth/LysHydrox"/>
</dbReference>
<sequence>MLGHTHLLLLACVVQAVASDLRDLLVATARGATELKSYLSSTVARSLLSQKDEFGFSSLTVATYLGDYVAAELLLKEGAVIVPGDITAFMGDAPVKLSSVVELAVRRSSMLIMLGTGFKMPPYLHEAQKRISTSKKPSPSNPEVPDVARTLELIAASGAQATEKSQEEGADLARASYFLDSSMVGVLLKLGVQTEVGFSRAASRALIAVVLGIGQLKHRLNRALLQQPRMAGRLFRDYYGFDIESETKLLSSTFKSMSFEDTLRMVNGKAILVTESLLKARADPSFAQSRQSGKTPLHHCAEHGLSALAEALLSAKADPEARSKPLQRTPLHQAVIHRSLGVLQALLDAGARVSTMDSAGRTAPDLAKQLRWAEGQQYLQLSTCSSDGCMARTSLEDEASVRLPELLPAGWKDRWERGSLSPAWGRPESQTCELAVVAAEELSAETFVDDYLSLRRPLLVRGGARHMPAFERWSLRYLVRKVGETIMSAVTIPYPEDFGDIDAKDARRLSLKEYVNNVMGKVNSSSGTPLYVFSVVEQEDPAFKKMLALVQRDATPHPSWMQESGKLRYRLGNIQFGLGPAGSGAPQHYHTHAYASLFRGRKQWLFYPPPKSALSRQHAIQAVQQDQERRQNLRPVGTLQEALAQKSELPLYCEQAPGDIMYVPTDWGHLTYNVDVSVSISREFSWEAEETDSRVINSLHI</sequence>
<dbReference type="InterPro" id="IPR041667">
    <property type="entry name" value="Cupin_8"/>
</dbReference>
<dbReference type="Pfam" id="PF12796">
    <property type="entry name" value="Ank_2"/>
    <property type="match status" value="1"/>
</dbReference>
<dbReference type="InterPro" id="IPR002110">
    <property type="entry name" value="Ankyrin_rpt"/>
</dbReference>
<reference evidence="1 2" key="1">
    <citation type="submission" date="2016-02" db="EMBL/GenBank/DDBJ databases">
        <title>Genome analysis of coral dinoflagellate symbionts highlights evolutionary adaptations to a symbiotic lifestyle.</title>
        <authorList>
            <person name="Aranda M."/>
            <person name="Li Y."/>
            <person name="Liew Y.J."/>
            <person name="Baumgarten S."/>
            <person name="Simakov O."/>
            <person name="Wilson M."/>
            <person name="Piel J."/>
            <person name="Ashoor H."/>
            <person name="Bougouffa S."/>
            <person name="Bajic V.B."/>
            <person name="Ryu T."/>
            <person name="Ravasi T."/>
            <person name="Bayer T."/>
            <person name="Micklem G."/>
            <person name="Kim H."/>
            <person name="Bhak J."/>
            <person name="Lajeunesse T.C."/>
            <person name="Voolstra C.R."/>
        </authorList>
    </citation>
    <scope>NUCLEOTIDE SEQUENCE [LARGE SCALE GENOMIC DNA]</scope>
    <source>
        <strain evidence="1 2">CCMP2467</strain>
    </source>
</reference>
<dbReference type="OrthoDB" id="415358at2759"/>
<protein>
    <submittedName>
        <fullName evidence="1">Bifunctional arginine demethylase and lysyl-hydroxylase JMJD6-A</fullName>
    </submittedName>
</protein>
<evidence type="ECO:0000313" key="2">
    <source>
        <dbReference type="Proteomes" id="UP000186817"/>
    </source>
</evidence>
<dbReference type="AlphaFoldDB" id="A0A1Q9CE71"/>
<dbReference type="Proteomes" id="UP000186817">
    <property type="component" value="Unassembled WGS sequence"/>
</dbReference>
<dbReference type="EMBL" id="LSRX01001299">
    <property type="protein sequence ID" value="OLP81234.1"/>
    <property type="molecule type" value="Genomic_DNA"/>
</dbReference>
<dbReference type="PROSITE" id="PS50088">
    <property type="entry name" value="ANK_REPEAT"/>
    <property type="match status" value="2"/>
</dbReference>
<dbReference type="GO" id="GO:0032259">
    <property type="term" value="P:methylation"/>
    <property type="evidence" value="ECO:0007669"/>
    <property type="project" value="UniProtKB-KW"/>
</dbReference>
<evidence type="ECO:0000313" key="1">
    <source>
        <dbReference type="EMBL" id="OLP81234.1"/>
    </source>
</evidence>
<dbReference type="SUPFAM" id="SSF51197">
    <property type="entry name" value="Clavaminate synthase-like"/>
    <property type="match status" value="1"/>
</dbReference>
<dbReference type="Gene3D" id="1.25.40.20">
    <property type="entry name" value="Ankyrin repeat-containing domain"/>
    <property type="match status" value="1"/>
</dbReference>
<dbReference type="OMA" id="YHTHAYA"/>
<dbReference type="PANTHER" id="PTHR12480">
    <property type="entry name" value="ARGININE DEMETHYLASE AND LYSYL-HYDROXYLASE JMJD"/>
    <property type="match status" value="1"/>
</dbReference>
<dbReference type="InterPro" id="IPR003347">
    <property type="entry name" value="JmjC_dom"/>
</dbReference>
<dbReference type="Gene3D" id="2.60.120.650">
    <property type="entry name" value="Cupin"/>
    <property type="match status" value="1"/>
</dbReference>
<dbReference type="SMART" id="SM00248">
    <property type="entry name" value="ANK"/>
    <property type="match status" value="3"/>
</dbReference>
<keyword evidence="1" id="KW-0808">Transferase</keyword>
<accession>A0A1Q9CE71</accession>
<dbReference type="PROSITE" id="PS50297">
    <property type="entry name" value="ANK_REP_REGION"/>
    <property type="match status" value="2"/>
</dbReference>
<keyword evidence="1" id="KW-0489">Methyltransferase</keyword>
<comment type="caution">
    <text evidence="1">The sequence shown here is derived from an EMBL/GenBank/DDBJ whole genome shotgun (WGS) entry which is preliminary data.</text>
</comment>
<dbReference type="SUPFAM" id="SSF48403">
    <property type="entry name" value="Ankyrin repeat"/>
    <property type="match status" value="1"/>
</dbReference>
<dbReference type="PROSITE" id="PS51184">
    <property type="entry name" value="JMJC"/>
    <property type="match status" value="1"/>
</dbReference>
<dbReference type="Pfam" id="PF13621">
    <property type="entry name" value="Cupin_8"/>
    <property type="match status" value="1"/>
</dbReference>
<name>A0A1Q9CE71_SYMMI</name>
<dbReference type="GO" id="GO:0008168">
    <property type="term" value="F:methyltransferase activity"/>
    <property type="evidence" value="ECO:0007669"/>
    <property type="project" value="UniProtKB-KW"/>
</dbReference>
<gene>
    <name evidence="1" type="primary">jmjd6-a</name>
    <name evidence="1" type="ORF">AK812_SmicGene38241</name>
</gene>
<organism evidence="1 2">
    <name type="scientific">Symbiodinium microadriaticum</name>
    <name type="common">Dinoflagellate</name>
    <name type="synonym">Zooxanthella microadriatica</name>
    <dbReference type="NCBI Taxonomy" id="2951"/>
    <lineage>
        <taxon>Eukaryota</taxon>
        <taxon>Sar</taxon>
        <taxon>Alveolata</taxon>
        <taxon>Dinophyceae</taxon>
        <taxon>Suessiales</taxon>
        <taxon>Symbiodiniaceae</taxon>
        <taxon>Symbiodinium</taxon>
    </lineage>
</organism>
<keyword evidence="2" id="KW-1185">Reference proteome</keyword>